<evidence type="ECO:0000313" key="1">
    <source>
        <dbReference type="EMBL" id="MBC8362453.1"/>
    </source>
</evidence>
<keyword evidence="1" id="KW-0378">Hydrolase</keyword>
<dbReference type="PANTHER" id="PTHR46124">
    <property type="entry name" value="D-AMINOACYL-TRNA DEACYLASE"/>
    <property type="match status" value="1"/>
</dbReference>
<comment type="caution">
    <text evidence="1">The sequence shown here is derived from an EMBL/GenBank/DDBJ whole genome shotgun (WGS) entry which is preliminary data.</text>
</comment>
<dbReference type="AlphaFoldDB" id="A0A8J6TN85"/>
<dbReference type="InterPro" id="IPR032466">
    <property type="entry name" value="Metal_Hydrolase"/>
</dbReference>
<evidence type="ECO:0000313" key="2">
    <source>
        <dbReference type="Proteomes" id="UP000603434"/>
    </source>
</evidence>
<organism evidence="1 2">
    <name type="scientific">Candidatus Desulfatibia profunda</name>
    <dbReference type="NCBI Taxonomy" id="2841695"/>
    <lineage>
        <taxon>Bacteria</taxon>
        <taxon>Pseudomonadati</taxon>
        <taxon>Thermodesulfobacteriota</taxon>
        <taxon>Desulfobacteria</taxon>
        <taxon>Desulfobacterales</taxon>
        <taxon>Desulfobacterales incertae sedis</taxon>
        <taxon>Candidatus Desulfatibia</taxon>
    </lineage>
</organism>
<dbReference type="SUPFAM" id="SSF51556">
    <property type="entry name" value="Metallo-dependent hydrolases"/>
    <property type="match status" value="1"/>
</dbReference>
<dbReference type="GO" id="GO:0016788">
    <property type="term" value="F:hydrolase activity, acting on ester bonds"/>
    <property type="evidence" value="ECO:0007669"/>
    <property type="project" value="InterPro"/>
</dbReference>
<dbReference type="PANTHER" id="PTHR46124:SF2">
    <property type="entry name" value="D-AMINOACYL-TRNA DEACYLASE"/>
    <property type="match status" value="1"/>
</dbReference>
<feature type="non-terminal residue" evidence="1">
    <location>
        <position position="1"/>
    </location>
</feature>
<dbReference type="Pfam" id="PF01026">
    <property type="entry name" value="TatD_DNase"/>
    <property type="match status" value="1"/>
</dbReference>
<accession>A0A8J6TN85</accession>
<sequence>AIDRIRPEIVAVGEVGPDFHHIRNPHEQQRQLAVLKEALDRAEEWGLPMVVHARRAEAAALEVLARSKVPVMFHCFAGAKQVAGKIAACGFYLSLSAILLFNTDLQDAVKGIPIEQVLTETDSPALSPRRGYSRNEPAFIETIVSYLAKLLKIPARKVAEITSANARRFYRLEQKKLVDLAPKS</sequence>
<dbReference type="InterPro" id="IPR001130">
    <property type="entry name" value="TatD-like"/>
</dbReference>
<gene>
    <name evidence="1" type="ORF">H8E23_13765</name>
</gene>
<protein>
    <submittedName>
        <fullName evidence="1">TatD family hydrolase</fullName>
    </submittedName>
</protein>
<dbReference type="EMBL" id="JACNJH010000193">
    <property type="protein sequence ID" value="MBC8362453.1"/>
    <property type="molecule type" value="Genomic_DNA"/>
</dbReference>
<reference evidence="1 2" key="1">
    <citation type="submission" date="2020-08" db="EMBL/GenBank/DDBJ databases">
        <title>Bridging the membrane lipid divide: bacteria of the FCB group superphylum have the potential to synthesize archaeal ether lipids.</title>
        <authorList>
            <person name="Villanueva L."/>
            <person name="Von Meijenfeldt F.A.B."/>
            <person name="Westbye A.B."/>
            <person name="Yadav S."/>
            <person name="Hopmans E.C."/>
            <person name="Dutilh B.E."/>
            <person name="Sinninghe Damste J.S."/>
        </authorList>
    </citation>
    <scope>NUCLEOTIDE SEQUENCE [LARGE SCALE GENOMIC DNA]</scope>
    <source>
        <strain evidence="1">NIOZ-UU30</strain>
    </source>
</reference>
<dbReference type="Gene3D" id="3.20.20.140">
    <property type="entry name" value="Metal-dependent hydrolases"/>
    <property type="match status" value="1"/>
</dbReference>
<dbReference type="Proteomes" id="UP000603434">
    <property type="component" value="Unassembled WGS sequence"/>
</dbReference>
<proteinExistence type="predicted"/>
<name>A0A8J6TN85_9BACT</name>